<proteinExistence type="predicted"/>
<name>A0A423W1U0_CYTCH</name>
<dbReference type="EMBL" id="LJZO01000017">
    <property type="protein sequence ID" value="ROV97314.1"/>
    <property type="molecule type" value="Genomic_DNA"/>
</dbReference>
<reference evidence="2 3" key="1">
    <citation type="submission" date="2015-09" db="EMBL/GenBank/DDBJ databases">
        <title>Host preference determinants of Valsa canker pathogens revealed by comparative genomics.</title>
        <authorList>
            <person name="Yin Z."/>
            <person name="Huang L."/>
        </authorList>
    </citation>
    <scope>NUCLEOTIDE SEQUENCE [LARGE SCALE GENOMIC DNA]</scope>
    <source>
        <strain evidence="2 3">YSFL</strain>
    </source>
</reference>
<dbReference type="Proteomes" id="UP000284375">
    <property type="component" value="Unassembled WGS sequence"/>
</dbReference>
<dbReference type="AlphaFoldDB" id="A0A423W1U0"/>
<comment type="caution">
    <text evidence="2">The sequence shown here is derived from an EMBL/GenBank/DDBJ whole genome shotgun (WGS) entry which is preliminary data.</text>
</comment>
<dbReference type="OrthoDB" id="5240435at2759"/>
<protein>
    <submittedName>
        <fullName evidence="2">Uncharacterized protein</fullName>
    </submittedName>
</protein>
<gene>
    <name evidence="2" type="ORF">VSDG_04688</name>
</gene>
<evidence type="ECO:0000256" key="1">
    <source>
        <dbReference type="SAM" id="MobiDB-lite"/>
    </source>
</evidence>
<sequence length="232" mass="25657">MAVGDTVDNLVHDFDSIGLQDQVETSGKTTQSKIKPPKGPKPDKKPPRTSTTTTTTAEPLIVRRSRRGERATSSHPLVGRYRVELTSSERRWCGKFALGISTEAQLGVRLTAEGFDEVFSGDEARAFNGRNGWANDDNFYDEQLDFVLRLWGLRQGLGRLQLGVVRDFEGAYVNSCVPAGIPWGVDGDDEEHGAEDVKREECRTVWVHNDNAMLLGRPCNHFSGIVVLQKGA</sequence>
<evidence type="ECO:0000313" key="3">
    <source>
        <dbReference type="Proteomes" id="UP000284375"/>
    </source>
</evidence>
<accession>A0A423W1U0</accession>
<keyword evidence="3" id="KW-1185">Reference proteome</keyword>
<feature type="compositionally biased region" description="Polar residues" evidence="1">
    <location>
        <begin position="22"/>
        <end position="32"/>
    </location>
</feature>
<feature type="region of interest" description="Disordered" evidence="1">
    <location>
        <begin position="14"/>
        <end position="58"/>
    </location>
</feature>
<evidence type="ECO:0000313" key="2">
    <source>
        <dbReference type="EMBL" id="ROV97314.1"/>
    </source>
</evidence>
<organism evidence="2 3">
    <name type="scientific">Cytospora chrysosperma</name>
    <name type="common">Cytospora canker fungus</name>
    <name type="synonym">Sphaeria chrysosperma</name>
    <dbReference type="NCBI Taxonomy" id="252740"/>
    <lineage>
        <taxon>Eukaryota</taxon>
        <taxon>Fungi</taxon>
        <taxon>Dikarya</taxon>
        <taxon>Ascomycota</taxon>
        <taxon>Pezizomycotina</taxon>
        <taxon>Sordariomycetes</taxon>
        <taxon>Sordariomycetidae</taxon>
        <taxon>Diaporthales</taxon>
        <taxon>Cytosporaceae</taxon>
        <taxon>Cytospora</taxon>
    </lineage>
</organism>